<dbReference type="InterPro" id="IPR001646">
    <property type="entry name" value="5peptide_repeat"/>
</dbReference>
<protein>
    <submittedName>
        <fullName evidence="1">Uncharacterized protein YjbI with pentapeptide repeats</fullName>
    </submittedName>
</protein>
<dbReference type="Gene3D" id="2.160.20.80">
    <property type="entry name" value="E3 ubiquitin-protein ligase SopA"/>
    <property type="match status" value="1"/>
</dbReference>
<dbReference type="Proteomes" id="UP001232245">
    <property type="component" value="Unassembled WGS sequence"/>
</dbReference>
<gene>
    <name evidence="1" type="ORF">J2S02_003660</name>
</gene>
<sequence>MIMKKIEQKELDLLISDHNKYIDSAQKNELEGKRLILDEIDFSQNDLSRLNFVNVYITGCIFHNMVFENINFGGAKLYDCKLSNITFRNVNFGKAVLDFSHIEHSTFENCTLRKINSNETKFEKIYFNSCKLDDVFAYSVLNDVEYENCEINGVEFWECIINNLKFINSEFDVNDSIKKINIGTLEQPIIVNGNEAVKLFKGAAEGI</sequence>
<dbReference type="PANTHER" id="PTHR42999:SF2">
    <property type="match status" value="1"/>
</dbReference>
<organism evidence="1 2">
    <name type="scientific">Metabacillus niabensis</name>
    <dbReference type="NCBI Taxonomy" id="324854"/>
    <lineage>
        <taxon>Bacteria</taxon>
        <taxon>Bacillati</taxon>
        <taxon>Bacillota</taxon>
        <taxon>Bacilli</taxon>
        <taxon>Bacillales</taxon>
        <taxon>Bacillaceae</taxon>
        <taxon>Metabacillus</taxon>
    </lineage>
</organism>
<evidence type="ECO:0000313" key="1">
    <source>
        <dbReference type="EMBL" id="MDQ0227315.1"/>
    </source>
</evidence>
<comment type="caution">
    <text evidence="1">The sequence shown here is derived from an EMBL/GenBank/DDBJ whole genome shotgun (WGS) entry which is preliminary data.</text>
</comment>
<dbReference type="InterPro" id="IPR052949">
    <property type="entry name" value="PA_immunity-related"/>
</dbReference>
<reference evidence="1 2" key="1">
    <citation type="submission" date="2023-07" db="EMBL/GenBank/DDBJ databases">
        <title>Genomic Encyclopedia of Type Strains, Phase IV (KMG-IV): sequencing the most valuable type-strain genomes for metagenomic binning, comparative biology and taxonomic classification.</title>
        <authorList>
            <person name="Goeker M."/>
        </authorList>
    </citation>
    <scope>NUCLEOTIDE SEQUENCE [LARGE SCALE GENOMIC DNA]</scope>
    <source>
        <strain evidence="1 2">DSM 17723</strain>
    </source>
</reference>
<evidence type="ECO:0000313" key="2">
    <source>
        <dbReference type="Proteomes" id="UP001232245"/>
    </source>
</evidence>
<dbReference type="SUPFAM" id="SSF141571">
    <property type="entry name" value="Pentapeptide repeat-like"/>
    <property type="match status" value="1"/>
</dbReference>
<dbReference type="EMBL" id="JAUSTZ010000008">
    <property type="protein sequence ID" value="MDQ0227315.1"/>
    <property type="molecule type" value="Genomic_DNA"/>
</dbReference>
<accession>A0ABT9Z7Q8</accession>
<dbReference type="Pfam" id="PF13599">
    <property type="entry name" value="Pentapeptide_4"/>
    <property type="match status" value="1"/>
</dbReference>
<keyword evidence="2" id="KW-1185">Reference proteome</keyword>
<proteinExistence type="predicted"/>
<dbReference type="RefSeq" id="WP_174881013.1">
    <property type="nucleotide sequence ID" value="NZ_CADEPK010000299.1"/>
</dbReference>
<dbReference type="PANTHER" id="PTHR42999">
    <property type="entry name" value="ANTIBIOTIC RESISTANCE PROTEIN MCBG"/>
    <property type="match status" value="1"/>
</dbReference>
<name>A0ABT9Z7Q8_9BACI</name>